<keyword evidence="2" id="KW-1185">Reference proteome</keyword>
<accession>A0A8J2M345</accession>
<evidence type="ECO:0000313" key="1">
    <source>
        <dbReference type="EMBL" id="CAG9534462.1"/>
    </source>
</evidence>
<dbReference type="EMBL" id="CAKAEH010001312">
    <property type="protein sequence ID" value="CAG9534462.1"/>
    <property type="molecule type" value="Genomic_DNA"/>
</dbReference>
<dbReference type="AlphaFoldDB" id="A0A8J2M345"/>
<organism evidence="1 2">
    <name type="scientific">Cercopithifilaria johnstoni</name>
    <dbReference type="NCBI Taxonomy" id="2874296"/>
    <lineage>
        <taxon>Eukaryota</taxon>
        <taxon>Metazoa</taxon>
        <taxon>Ecdysozoa</taxon>
        <taxon>Nematoda</taxon>
        <taxon>Chromadorea</taxon>
        <taxon>Rhabditida</taxon>
        <taxon>Spirurina</taxon>
        <taxon>Spiruromorpha</taxon>
        <taxon>Filarioidea</taxon>
        <taxon>Onchocercidae</taxon>
        <taxon>Cercopithifilaria</taxon>
    </lineage>
</organism>
<dbReference type="Proteomes" id="UP000746747">
    <property type="component" value="Unassembled WGS sequence"/>
</dbReference>
<feature type="non-terminal residue" evidence="1">
    <location>
        <position position="1"/>
    </location>
</feature>
<name>A0A8J2M345_9BILA</name>
<gene>
    <name evidence="1" type="ORF">CJOHNSTONI_LOCUS4596</name>
</gene>
<evidence type="ECO:0000313" key="2">
    <source>
        <dbReference type="Proteomes" id="UP000746747"/>
    </source>
</evidence>
<sequence>NFVSGQARSPAVGAGPQGISVGSSESIFFLDLKLFEILLDSSVF</sequence>
<proteinExistence type="predicted"/>
<reference evidence="1" key="1">
    <citation type="submission" date="2021-09" db="EMBL/GenBank/DDBJ databases">
        <authorList>
            <consortium name="Pathogen Informatics"/>
        </authorList>
    </citation>
    <scope>NUCLEOTIDE SEQUENCE</scope>
</reference>
<comment type="caution">
    <text evidence="1">The sequence shown here is derived from an EMBL/GenBank/DDBJ whole genome shotgun (WGS) entry which is preliminary data.</text>
</comment>
<protein>
    <submittedName>
        <fullName evidence="1">Uncharacterized protein</fullName>
    </submittedName>
</protein>